<evidence type="ECO:0000313" key="3">
    <source>
        <dbReference type="EMBL" id="KAE8340758.1"/>
    </source>
</evidence>
<dbReference type="Pfam" id="PF16884">
    <property type="entry name" value="ADH_N_2"/>
    <property type="match status" value="1"/>
</dbReference>
<dbReference type="SUPFAM" id="SSF50129">
    <property type="entry name" value="GroES-like"/>
    <property type="match status" value="1"/>
</dbReference>
<dbReference type="FunFam" id="3.40.50.720:FF:000121">
    <property type="entry name" value="Prostaglandin reductase 2"/>
    <property type="match status" value="1"/>
</dbReference>
<dbReference type="InterPro" id="IPR036291">
    <property type="entry name" value="NAD(P)-bd_dom_sf"/>
</dbReference>
<dbReference type="PANTHER" id="PTHR43205:SF19">
    <property type="entry name" value="ENOYL REDUCTASE (ER) DOMAIN-CONTAINING PROTEIN"/>
    <property type="match status" value="1"/>
</dbReference>
<evidence type="ECO:0000256" key="1">
    <source>
        <dbReference type="ARBA" id="ARBA00023002"/>
    </source>
</evidence>
<evidence type="ECO:0000259" key="2">
    <source>
        <dbReference type="SMART" id="SM00829"/>
    </source>
</evidence>
<name>A0A5N6Y6D1_9EURO</name>
<organism evidence="3">
    <name type="scientific">Aspergillus arachidicola</name>
    <dbReference type="NCBI Taxonomy" id="656916"/>
    <lineage>
        <taxon>Eukaryota</taxon>
        <taxon>Fungi</taxon>
        <taxon>Dikarya</taxon>
        <taxon>Ascomycota</taxon>
        <taxon>Pezizomycotina</taxon>
        <taxon>Eurotiomycetes</taxon>
        <taxon>Eurotiomycetidae</taxon>
        <taxon>Eurotiales</taxon>
        <taxon>Aspergillaceae</taxon>
        <taxon>Aspergillus</taxon>
        <taxon>Aspergillus subgen. Circumdati</taxon>
    </lineage>
</organism>
<sequence>MVKTCQWVLRKRASDLPILTGPDATFALIEADSGAPNKGEVLIKSLYFSNDPSQRGWVDALTENERLYVPLLLEGAPMRAFAIAEIVESQADSLKKGDLVRVWTGWSEYAVVDAQRCTKLAPLPNNLRETHHLGALGFTGLTAYFGINDIAQAGKDDVVVVSGAAGATGSMVVQLAKKVIGCKMVIGIAGSDSKCRWVESLGADTCLNYKSLNFAQDLVRVTPEFVNVYFDNVGGGILDLLLTRMAKYSRIAACGAIANYNKSGDNAIGIKNWFEIITMRVQIKGFRVMDYAGRFEEALQVLLKAVEDGKLKIDPEIEHVVDGRFEDVPGIWMKLFTGVNQGKLITKL</sequence>
<dbReference type="OrthoDB" id="809632at2759"/>
<dbReference type="InterPro" id="IPR041694">
    <property type="entry name" value="ADH_N_2"/>
</dbReference>
<dbReference type="SMART" id="SM00829">
    <property type="entry name" value="PKS_ER"/>
    <property type="match status" value="1"/>
</dbReference>
<dbReference type="InterPro" id="IPR045010">
    <property type="entry name" value="MDR_fam"/>
</dbReference>
<dbReference type="PANTHER" id="PTHR43205">
    <property type="entry name" value="PROSTAGLANDIN REDUCTASE"/>
    <property type="match status" value="1"/>
</dbReference>
<keyword evidence="1" id="KW-0560">Oxidoreductase</keyword>
<dbReference type="SUPFAM" id="SSF51735">
    <property type="entry name" value="NAD(P)-binding Rossmann-fold domains"/>
    <property type="match status" value="1"/>
</dbReference>
<dbReference type="Gene3D" id="3.90.180.10">
    <property type="entry name" value="Medium-chain alcohol dehydrogenases, catalytic domain"/>
    <property type="match status" value="1"/>
</dbReference>
<dbReference type="Pfam" id="PF00107">
    <property type="entry name" value="ADH_zinc_N"/>
    <property type="match status" value="1"/>
</dbReference>
<accession>A0A5N6Y6D1</accession>
<dbReference type="InterPro" id="IPR011032">
    <property type="entry name" value="GroES-like_sf"/>
</dbReference>
<protein>
    <recommendedName>
        <fullName evidence="2">Enoyl reductase (ER) domain-containing protein</fullName>
    </recommendedName>
</protein>
<dbReference type="Gene3D" id="3.40.50.720">
    <property type="entry name" value="NAD(P)-binding Rossmann-like Domain"/>
    <property type="match status" value="1"/>
</dbReference>
<dbReference type="CDD" id="cd05288">
    <property type="entry name" value="PGDH"/>
    <property type="match status" value="1"/>
</dbReference>
<proteinExistence type="predicted"/>
<gene>
    <name evidence="3" type="ORF">BDV24DRAFT_175042</name>
</gene>
<dbReference type="InterPro" id="IPR020843">
    <property type="entry name" value="ER"/>
</dbReference>
<dbReference type="AlphaFoldDB" id="A0A5N6Y6D1"/>
<feature type="domain" description="Enoyl reductase (ER)" evidence="2">
    <location>
        <begin position="21"/>
        <end position="313"/>
    </location>
</feature>
<dbReference type="InterPro" id="IPR013149">
    <property type="entry name" value="ADH-like_C"/>
</dbReference>
<reference evidence="3" key="1">
    <citation type="submission" date="2019-04" db="EMBL/GenBank/DDBJ databases">
        <title>Friends and foes A comparative genomics study of 23 Aspergillus species from section Flavi.</title>
        <authorList>
            <consortium name="DOE Joint Genome Institute"/>
            <person name="Kjaerbolling I."/>
            <person name="Vesth T."/>
            <person name="Frisvad J.C."/>
            <person name="Nybo J.L."/>
            <person name="Theobald S."/>
            <person name="Kildgaard S."/>
            <person name="Isbrandt T."/>
            <person name="Kuo A."/>
            <person name="Sato A."/>
            <person name="Lyhne E.K."/>
            <person name="Kogle M.E."/>
            <person name="Wiebenga A."/>
            <person name="Kun R.S."/>
            <person name="Lubbers R.J."/>
            <person name="Makela M.R."/>
            <person name="Barry K."/>
            <person name="Chovatia M."/>
            <person name="Clum A."/>
            <person name="Daum C."/>
            <person name="Haridas S."/>
            <person name="He G."/>
            <person name="LaButti K."/>
            <person name="Lipzen A."/>
            <person name="Mondo S."/>
            <person name="Riley R."/>
            <person name="Salamov A."/>
            <person name="Simmons B.A."/>
            <person name="Magnuson J.K."/>
            <person name="Henrissat B."/>
            <person name="Mortensen U.H."/>
            <person name="Larsen T.O."/>
            <person name="Devries R.P."/>
            <person name="Grigoriev I.V."/>
            <person name="Machida M."/>
            <person name="Baker S.E."/>
            <person name="Andersen M.R."/>
        </authorList>
    </citation>
    <scope>NUCLEOTIDE SEQUENCE</scope>
    <source>
        <strain evidence="3">CBS 117612</strain>
    </source>
</reference>
<dbReference type="GO" id="GO:0016628">
    <property type="term" value="F:oxidoreductase activity, acting on the CH-CH group of donors, NAD or NADP as acceptor"/>
    <property type="evidence" value="ECO:0007669"/>
    <property type="project" value="InterPro"/>
</dbReference>
<dbReference type="EMBL" id="ML737145">
    <property type="protein sequence ID" value="KAE8340758.1"/>
    <property type="molecule type" value="Genomic_DNA"/>
</dbReference>
<dbReference type="Proteomes" id="UP000325558">
    <property type="component" value="Unassembled WGS sequence"/>
</dbReference>